<dbReference type="CDD" id="cd05263">
    <property type="entry name" value="MupV_like_SDR_e"/>
    <property type="match status" value="1"/>
</dbReference>
<feature type="domain" description="Thioester reductase (TE)" evidence="1">
    <location>
        <begin position="7"/>
        <end position="238"/>
    </location>
</feature>
<evidence type="ECO:0000313" key="2">
    <source>
        <dbReference type="EMBL" id="ODV54973.1"/>
    </source>
</evidence>
<dbReference type="Proteomes" id="UP000094784">
    <property type="component" value="Unassembled WGS sequence"/>
</dbReference>
<proteinExistence type="predicted"/>
<dbReference type="InterPro" id="IPR036291">
    <property type="entry name" value="NAD(P)-bd_dom_sf"/>
</dbReference>
<dbReference type="SUPFAM" id="SSF51735">
    <property type="entry name" value="NAD(P)-binding Rossmann-fold domains"/>
    <property type="match status" value="1"/>
</dbReference>
<dbReference type="EMBL" id="MECQ01000001">
    <property type="protein sequence ID" value="ODV54973.1"/>
    <property type="molecule type" value="Genomic_DNA"/>
</dbReference>
<gene>
    <name evidence="2" type="ORF">BG258_03255</name>
</gene>
<dbReference type="Gene3D" id="3.40.50.720">
    <property type="entry name" value="NAD(P)-binding Rossmann-like Domain"/>
    <property type="match status" value="1"/>
</dbReference>
<dbReference type="RefSeq" id="WP_069480181.1">
    <property type="nucleotide sequence ID" value="NZ_KV766182.1"/>
</dbReference>
<dbReference type="AlphaFoldDB" id="A0A1E4R3D5"/>
<evidence type="ECO:0000313" key="3">
    <source>
        <dbReference type="Proteomes" id="UP000094784"/>
    </source>
</evidence>
<sequence length="361" mass="41531">MKVHFFTGFPGFISSQLIRTLFQKKQTQQVIAIVLAGETIKAHQEKNKILKEFPNGSIRIVEGDITLPNLGLDNQVIEEIVPQIEVFWHLAAIYDLAVPRDIAWKVNVHGTTMVNEFVRTLPHLERYMYFSTAYVAGTREGVLRENELIRPFTFKNYYEETKYEAELRVEDLKSEIPLTIIRPGIVRGHSETGETIKFDGPYFFLNLVERLKCLPIIPYIGQSTSTINVVPVDYILNASTFLASEQEAEGKTFHLTDPNPHPVQEVYRTMVKLVTNAYPKGRLPFAWAKLSLQIPFIRRKLGVEQETLDYLTWNATFDTAEAQQILQKGGITCPDFIQTMPRMIDFYLAHKEDKSYQIQIK</sequence>
<dbReference type="GO" id="GO:0080019">
    <property type="term" value="F:alcohol-forming very long-chain fatty acyl-CoA reductase activity"/>
    <property type="evidence" value="ECO:0007669"/>
    <property type="project" value="InterPro"/>
</dbReference>
<dbReference type="OrthoDB" id="9807212at2"/>
<dbReference type="PANTHER" id="PTHR11011">
    <property type="entry name" value="MALE STERILITY PROTEIN 2-RELATED"/>
    <property type="match status" value="1"/>
</dbReference>
<protein>
    <submittedName>
        <fullName evidence="2">3-beta hydroxysteroid dehydrogenase</fullName>
    </submittedName>
</protein>
<reference evidence="2 3" key="1">
    <citation type="submission" date="2016-09" db="EMBL/GenBank/DDBJ databases">
        <title>Draft genome sequence of the soil isolate, Lysinibacillus fusiformis M5, a potential hypoxanthine producer.</title>
        <authorList>
            <person name="Gallegos-Monterrosa R."/>
            <person name="Maroti G."/>
            <person name="Balint B."/>
            <person name="Kovacs A.T."/>
        </authorList>
    </citation>
    <scope>NUCLEOTIDE SEQUENCE [LARGE SCALE GENOMIC DNA]</scope>
    <source>
        <strain evidence="2 3">M5</strain>
    </source>
</reference>
<organism evidence="2 3">
    <name type="scientific">Lysinibacillus fusiformis</name>
    <dbReference type="NCBI Taxonomy" id="28031"/>
    <lineage>
        <taxon>Bacteria</taxon>
        <taxon>Bacillati</taxon>
        <taxon>Bacillota</taxon>
        <taxon>Bacilli</taxon>
        <taxon>Bacillales</taxon>
        <taxon>Bacillaceae</taxon>
        <taxon>Lysinibacillus</taxon>
    </lineage>
</organism>
<accession>A0A1E4R3D5</accession>
<dbReference type="InterPro" id="IPR013120">
    <property type="entry name" value="FAR_NAD-bd"/>
</dbReference>
<evidence type="ECO:0000259" key="1">
    <source>
        <dbReference type="Pfam" id="PF07993"/>
    </source>
</evidence>
<comment type="caution">
    <text evidence="2">The sequence shown here is derived from an EMBL/GenBank/DDBJ whole genome shotgun (WGS) entry which is preliminary data.</text>
</comment>
<dbReference type="InterPro" id="IPR026055">
    <property type="entry name" value="FAR"/>
</dbReference>
<name>A0A1E4R3D5_9BACI</name>
<dbReference type="Pfam" id="PF07993">
    <property type="entry name" value="NAD_binding_4"/>
    <property type="match status" value="1"/>
</dbReference>